<keyword evidence="2" id="KW-0812">Transmembrane</keyword>
<evidence type="ECO:0000256" key="2">
    <source>
        <dbReference type="SAM" id="Phobius"/>
    </source>
</evidence>
<dbReference type="Proteomes" id="UP000676169">
    <property type="component" value="Chromosome"/>
</dbReference>
<dbReference type="RefSeq" id="WP_211630496.1">
    <property type="nucleotide sequence ID" value="NZ_CP073100.1"/>
</dbReference>
<evidence type="ECO:0000313" key="3">
    <source>
        <dbReference type="EMBL" id="QUE50356.1"/>
    </source>
</evidence>
<organism evidence="3 4">
    <name type="scientific">Luteolibacter ambystomatis</name>
    <dbReference type="NCBI Taxonomy" id="2824561"/>
    <lineage>
        <taxon>Bacteria</taxon>
        <taxon>Pseudomonadati</taxon>
        <taxon>Verrucomicrobiota</taxon>
        <taxon>Verrucomicrobiia</taxon>
        <taxon>Verrucomicrobiales</taxon>
        <taxon>Verrucomicrobiaceae</taxon>
        <taxon>Luteolibacter</taxon>
    </lineage>
</organism>
<accession>A0A975IYG2</accession>
<dbReference type="EMBL" id="CP073100">
    <property type="protein sequence ID" value="QUE50356.1"/>
    <property type="molecule type" value="Genomic_DNA"/>
</dbReference>
<feature type="compositionally biased region" description="Pro residues" evidence="1">
    <location>
        <begin position="419"/>
        <end position="428"/>
    </location>
</feature>
<dbReference type="Gene3D" id="1.10.510.10">
    <property type="entry name" value="Transferase(Phosphotransferase) domain 1"/>
    <property type="match status" value="1"/>
</dbReference>
<dbReference type="InterPro" id="IPR011009">
    <property type="entry name" value="Kinase-like_dom_sf"/>
</dbReference>
<evidence type="ECO:0008006" key="5">
    <source>
        <dbReference type="Google" id="ProtNLM"/>
    </source>
</evidence>
<feature type="region of interest" description="Disordered" evidence="1">
    <location>
        <begin position="373"/>
        <end position="429"/>
    </location>
</feature>
<sequence length="518" mass="54669">MSQRFQIEDLLAQDEHGVVFRAQDSETGKQVALRRIFPYGPDGGGLKDGEREAYEAGIQKFSSIQHAGLRTVIAGGCDPVDGMPFLATEWVEGPTLAKAMERGPVPANSVIALMQRALDLCATLSIAFNEEETVWLETSPSAIVISAGDLQRGFTFWVGPLKWLNEVGGKRGLAPLAKLMRTVLSQPHPEDDPAVLEILQNYSRWLEKYSELATIPQAREALKEQFAPLVKGAAARAVPAAPAAAAAPPGPRPVMAPARPMQAAARPTQPAAAARPTQPAARSQAVTTAAPVVKPQGVGAPATATQSAAAPAPGKPKKKGFKFMPLVTVLVCAVCFGAAGFQIYRSQQAKKGKAVLSSAEKEEQKSLNASIAKAVAGGKTEASQPAAATTPEKTPEPPPKQEPKPQPSKQPSKPAAAKPTPPKPPPAPAAVVLPANHAILGTWKYFANGTAYTRVFSTEGGVSYCQLTANGKPEWKGKVVKISGDDIVVADPKGTEMHHVIAKDGKSLRIEDKYQASK</sequence>
<evidence type="ECO:0000313" key="4">
    <source>
        <dbReference type="Proteomes" id="UP000676169"/>
    </source>
</evidence>
<keyword evidence="2" id="KW-1133">Transmembrane helix</keyword>
<feature type="compositionally biased region" description="Low complexity" evidence="1">
    <location>
        <begin position="300"/>
        <end position="312"/>
    </location>
</feature>
<dbReference type="SUPFAM" id="SSF56112">
    <property type="entry name" value="Protein kinase-like (PK-like)"/>
    <property type="match status" value="1"/>
</dbReference>
<dbReference type="AlphaFoldDB" id="A0A975IYG2"/>
<proteinExistence type="predicted"/>
<protein>
    <recommendedName>
        <fullName evidence="5">Protein kinase domain-containing protein</fullName>
    </recommendedName>
</protein>
<gene>
    <name evidence="3" type="ORF">KBB96_15985</name>
</gene>
<feature type="compositionally biased region" description="Basic and acidic residues" evidence="1">
    <location>
        <begin position="393"/>
        <end position="403"/>
    </location>
</feature>
<dbReference type="KEGG" id="lamb:KBB96_15985"/>
<keyword evidence="2" id="KW-0472">Membrane</keyword>
<reference evidence="3" key="1">
    <citation type="submission" date="2021-04" db="EMBL/GenBank/DDBJ databases">
        <title>Luteolibacter sp. 32A isolated from the skin of an Anderson's salamander (Ambystoma andersonii).</title>
        <authorList>
            <person name="Spergser J."/>
            <person name="Busse H.-J."/>
        </authorList>
    </citation>
    <scope>NUCLEOTIDE SEQUENCE</scope>
    <source>
        <strain evidence="3">32A</strain>
    </source>
</reference>
<evidence type="ECO:0000256" key="1">
    <source>
        <dbReference type="SAM" id="MobiDB-lite"/>
    </source>
</evidence>
<feature type="compositionally biased region" description="Low complexity" evidence="1">
    <location>
        <begin position="266"/>
        <end position="282"/>
    </location>
</feature>
<name>A0A975IYG2_9BACT</name>
<feature type="region of interest" description="Disordered" evidence="1">
    <location>
        <begin position="266"/>
        <end position="318"/>
    </location>
</feature>
<feature type="compositionally biased region" description="Low complexity" evidence="1">
    <location>
        <begin position="409"/>
        <end position="418"/>
    </location>
</feature>
<feature type="transmembrane region" description="Helical" evidence="2">
    <location>
        <begin position="323"/>
        <end position="344"/>
    </location>
</feature>
<keyword evidence="4" id="KW-1185">Reference proteome</keyword>